<sequence length="203" mass="23328">MARHPKQERSRLTVDAIVQAGFICVAERGLEHTTTRHIADTAGLSVGSVYEYFTNKEAVFQAMTERFSREVVEMLQPLTQDIARRPIDQAVHQILSLFGEFLQRNEQRYLKCARYVMQMDATGYMEPIVRVLMSIAVQHLMHHPENTRIHRLPAMSYIFIHGGMYAVVRHLSDPNPPITYEELSEGLSAMVGHYVSRELELSR</sequence>
<dbReference type="RefSeq" id="WP_369455487.1">
    <property type="nucleotide sequence ID" value="NZ_JBGCUO010000001.1"/>
</dbReference>
<evidence type="ECO:0000259" key="3">
    <source>
        <dbReference type="PROSITE" id="PS50977"/>
    </source>
</evidence>
<dbReference type="InterPro" id="IPR050624">
    <property type="entry name" value="HTH-type_Tx_Regulator"/>
</dbReference>
<dbReference type="PRINTS" id="PR00455">
    <property type="entry name" value="HTHTETR"/>
</dbReference>
<evidence type="ECO:0000313" key="4">
    <source>
        <dbReference type="EMBL" id="MEY1662251.1"/>
    </source>
</evidence>
<dbReference type="InterPro" id="IPR023772">
    <property type="entry name" value="DNA-bd_HTH_TetR-type_CS"/>
</dbReference>
<dbReference type="InterPro" id="IPR009057">
    <property type="entry name" value="Homeodomain-like_sf"/>
</dbReference>
<dbReference type="Proteomes" id="UP001562065">
    <property type="component" value="Unassembled WGS sequence"/>
</dbReference>
<reference evidence="4 5" key="1">
    <citation type="submission" date="2024-07" db="EMBL/GenBank/DDBJ databases">
        <authorList>
            <person name="Ren Q."/>
        </authorList>
    </citation>
    <scope>NUCLEOTIDE SEQUENCE [LARGE SCALE GENOMIC DNA]</scope>
    <source>
        <strain evidence="4 5">REN37</strain>
    </source>
</reference>
<evidence type="ECO:0000256" key="2">
    <source>
        <dbReference type="PROSITE-ProRule" id="PRU00335"/>
    </source>
</evidence>
<evidence type="ECO:0000256" key="1">
    <source>
        <dbReference type="ARBA" id="ARBA00023125"/>
    </source>
</evidence>
<comment type="caution">
    <text evidence="4">The sequence shown here is derived from an EMBL/GenBank/DDBJ whole genome shotgun (WGS) entry which is preliminary data.</text>
</comment>
<accession>A0ABV4AKE9</accession>
<organism evidence="4 5">
    <name type="scientific">Isoalcanivorax beigongshangi</name>
    <dbReference type="NCBI Taxonomy" id="3238810"/>
    <lineage>
        <taxon>Bacteria</taxon>
        <taxon>Pseudomonadati</taxon>
        <taxon>Pseudomonadota</taxon>
        <taxon>Gammaproteobacteria</taxon>
        <taxon>Oceanospirillales</taxon>
        <taxon>Alcanivoracaceae</taxon>
        <taxon>Isoalcanivorax</taxon>
    </lineage>
</organism>
<feature type="domain" description="HTH tetR-type" evidence="3">
    <location>
        <begin position="11"/>
        <end position="71"/>
    </location>
</feature>
<name>A0ABV4AKE9_9GAMM</name>
<dbReference type="PANTHER" id="PTHR43479:SF11">
    <property type="entry name" value="ACREF_ENVCD OPERON REPRESSOR-RELATED"/>
    <property type="match status" value="1"/>
</dbReference>
<dbReference type="SUPFAM" id="SSF46689">
    <property type="entry name" value="Homeodomain-like"/>
    <property type="match status" value="1"/>
</dbReference>
<gene>
    <name evidence="4" type="ORF">AB5I84_08840</name>
</gene>
<keyword evidence="1 2" id="KW-0238">DNA-binding</keyword>
<protein>
    <submittedName>
        <fullName evidence="4">TetR/AcrR family transcriptional regulator</fullName>
    </submittedName>
</protein>
<dbReference type="EMBL" id="JBGCUO010000001">
    <property type="protein sequence ID" value="MEY1662251.1"/>
    <property type="molecule type" value="Genomic_DNA"/>
</dbReference>
<dbReference type="PROSITE" id="PS50977">
    <property type="entry name" value="HTH_TETR_2"/>
    <property type="match status" value="1"/>
</dbReference>
<keyword evidence="5" id="KW-1185">Reference proteome</keyword>
<feature type="DNA-binding region" description="H-T-H motif" evidence="2">
    <location>
        <begin position="34"/>
        <end position="53"/>
    </location>
</feature>
<dbReference type="Pfam" id="PF00440">
    <property type="entry name" value="TetR_N"/>
    <property type="match status" value="1"/>
</dbReference>
<dbReference type="PANTHER" id="PTHR43479">
    <property type="entry name" value="ACREF/ENVCD OPERON REPRESSOR-RELATED"/>
    <property type="match status" value="1"/>
</dbReference>
<dbReference type="PROSITE" id="PS01081">
    <property type="entry name" value="HTH_TETR_1"/>
    <property type="match status" value="1"/>
</dbReference>
<dbReference type="Gene3D" id="1.10.357.10">
    <property type="entry name" value="Tetracycline Repressor, domain 2"/>
    <property type="match status" value="1"/>
</dbReference>
<proteinExistence type="predicted"/>
<dbReference type="InterPro" id="IPR001647">
    <property type="entry name" value="HTH_TetR"/>
</dbReference>
<evidence type="ECO:0000313" key="5">
    <source>
        <dbReference type="Proteomes" id="UP001562065"/>
    </source>
</evidence>